<evidence type="ECO:0000313" key="1">
    <source>
        <dbReference type="Ensembl" id="ENSPREP00000009432.1"/>
    </source>
</evidence>
<keyword evidence="2" id="KW-1185">Reference proteome</keyword>
<organism evidence="1 2">
    <name type="scientific">Poecilia reticulata</name>
    <name type="common">Guppy</name>
    <name type="synonym">Acanthophacelus reticulatus</name>
    <dbReference type="NCBI Taxonomy" id="8081"/>
    <lineage>
        <taxon>Eukaryota</taxon>
        <taxon>Metazoa</taxon>
        <taxon>Chordata</taxon>
        <taxon>Craniata</taxon>
        <taxon>Vertebrata</taxon>
        <taxon>Euteleostomi</taxon>
        <taxon>Actinopterygii</taxon>
        <taxon>Neopterygii</taxon>
        <taxon>Teleostei</taxon>
        <taxon>Neoteleostei</taxon>
        <taxon>Acanthomorphata</taxon>
        <taxon>Ovalentaria</taxon>
        <taxon>Atherinomorphae</taxon>
        <taxon>Cyprinodontiformes</taxon>
        <taxon>Poeciliidae</taxon>
        <taxon>Poeciliinae</taxon>
        <taxon>Poecilia</taxon>
    </lineage>
</organism>
<reference evidence="1" key="3">
    <citation type="submission" date="2025-09" db="UniProtKB">
        <authorList>
            <consortium name="Ensembl"/>
        </authorList>
    </citation>
    <scope>IDENTIFICATION</scope>
    <source>
        <strain evidence="1">Guanapo</strain>
    </source>
</reference>
<accession>A0A3P9NIQ9</accession>
<dbReference type="AlphaFoldDB" id="A0A3P9NIQ9"/>
<reference evidence="2" key="1">
    <citation type="submission" date="2013-11" db="EMBL/GenBank/DDBJ databases">
        <title>The genomic landscape of the Guanapo guppy.</title>
        <authorList>
            <person name="Kuenstner A."/>
            <person name="Dreyer C."/>
        </authorList>
    </citation>
    <scope>NUCLEOTIDE SEQUENCE</scope>
    <source>
        <strain evidence="2">Guanapo</strain>
    </source>
</reference>
<dbReference type="Proteomes" id="UP000242638">
    <property type="component" value="Unassembled WGS sequence"/>
</dbReference>
<dbReference type="Ensembl" id="ENSPRET00000009544.1">
    <property type="protein sequence ID" value="ENSPREP00000009432.1"/>
    <property type="gene ID" value="ENSPREG00000006407.1"/>
</dbReference>
<evidence type="ECO:0000313" key="2">
    <source>
        <dbReference type="Proteomes" id="UP000242638"/>
    </source>
</evidence>
<name>A0A3P9NIQ9_POERE</name>
<sequence>LLSCSLSDTNGSNDRSLCQDWAPLYFLCRISTQFHKSPSTHLHPGWLLARSLGLRQIRWLVEGEIFFWETFSFCLSEPQNHLIILSVFVFY</sequence>
<protein>
    <submittedName>
        <fullName evidence="1">Uncharacterized protein</fullName>
    </submittedName>
</protein>
<reference evidence="1" key="2">
    <citation type="submission" date="2025-08" db="UniProtKB">
        <authorList>
            <consortium name="Ensembl"/>
        </authorList>
    </citation>
    <scope>IDENTIFICATION</scope>
    <source>
        <strain evidence="1">Guanapo</strain>
    </source>
</reference>
<proteinExistence type="predicted"/>